<dbReference type="InterPro" id="IPR016163">
    <property type="entry name" value="Ald_DH_C"/>
</dbReference>
<dbReference type="Gene3D" id="3.40.605.10">
    <property type="entry name" value="Aldehyde Dehydrogenase, Chain A, domain 1"/>
    <property type="match status" value="1"/>
</dbReference>
<keyword evidence="1" id="KW-0560">Oxidoreductase</keyword>
<dbReference type="InterPro" id="IPR050740">
    <property type="entry name" value="Aldehyde_DH_Superfamily"/>
</dbReference>
<dbReference type="InterPro" id="IPR015590">
    <property type="entry name" value="Aldehyde_DH_dom"/>
</dbReference>
<evidence type="ECO:0000313" key="4">
    <source>
        <dbReference type="Proteomes" id="UP001595748"/>
    </source>
</evidence>
<organism evidence="3 4">
    <name type="scientific">Deinococcus antarcticus</name>
    <dbReference type="NCBI Taxonomy" id="1298767"/>
    <lineage>
        <taxon>Bacteria</taxon>
        <taxon>Thermotogati</taxon>
        <taxon>Deinococcota</taxon>
        <taxon>Deinococci</taxon>
        <taxon>Deinococcales</taxon>
        <taxon>Deinococcaceae</taxon>
        <taxon>Deinococcus</taxon>
    </lineage>
</organism>
<dbReference type="SUPFAM" id="SSF53720">
    <property type="entry name" value="ALDH-like"/>
    <property type="match status" value="1"/>
</dbReference>
<dbReference type="RefSeq" id="WP_380075352.1">
    <property type="nucleotide sequence ID" value="NZ_JBHRZF010000001.1"/>
</dbReference>
<evidence type="ECO:0000259" key="2">
    <source>
        <dbReference type="Pfam" id="PF00171"/>
    </source>
</evidence>
<dbReference type="PANTHER" id="PTHR43353:SF3">
    <property type="entry name" value="ALDEHYDE DEHYDROGENASE-RELATED"/>
    <property type="match status" value="1"/>
</dbReference>
<gene>
    <name evidence="3" type="ORF">ACFOPQ_00150</name>
</gene>
<dbReference type="CDD" id="cd07129">
    <property type="entry name" value="ALDH_KGSADH"/>
    <property type="match status" value="1"/>
</dbReference>
<dbReference type="Gene3D" id="3.40.309.10">
    <property type="entry name" value="Aldehyde Dehydrogenase, Chain A, domain 2"/>
    <property type="match status" value="1"/>
</dbReference>
<dbReference type="Proteomes" id="UP001595748">
    <property type="component" value="Unassembled WGS sequence"/>
</dbReference>
<dbReference type="PANTHER" id="PTHR43353">
    <property type="entry name" value="SUCCINATE-SEMIALDEHYDE DEHYDROGENASE, MITOCHONDRIAL"/>
    <property type="match status" value="1"/>
</dbReference>
<keyword evidence="4" id="KW-1185">Reference proteome</keyword>
<dbReference type="EMBL" id="JBHRZF010000001">
    <property type="protein sequence ID" value="MFC3859182.1"/>
    <property type="molecule type" value="Genomic_DNA"/>
</dbReference>
<reference evidence="4" key="1">
    <citation type="journal article" date="2019" name="Int. J. Syst. Evol. Microbiol.">
        <title>The Global Catalogue of Microorganisms (GCM) 10K type strain sequencing project: providing services to taxonomists for standard genome sequencing and annotation.</title>
        <authorList>
            <consortium name="The Broad Institute Genomics Platform"/>
            <consortium name="The Broad Institute Genome Sequencing Center for Infectious Disease"/>
            <person name="Wu L."/>
            <person name="Ma J."/>
        </authorList>
    </citation>
    <scope>NUCLEOTIDE SEQUENCE [LARGE SCALE GENOMIC DNA]</scope>
    <source>
        <strain evidence="4">CCTCC AB 2013263</strain>
    </source>
</reference>
<dbReference type="InterPro" id="IPR044151">
    <property type="entry name" value="ALDH_KGSADH"/>
</dbReference>
<dbReference type="Pfam" id="PF00171">
    <property type="entry name" value="Aldedh"/>
    <property type="match status" value="1"/>
</dbReference>
<protein>
    <submittedName>
        <fullName evidence="3">Aldehyde dehydrogenase (NADP(+))</fullName>
    </submittedName>
</protein>
<accession>A0ABV8A3R8</accession>
<dbReference type="InterPro" id="IPR016162">
    <property type="entry name" value="Ald_DH_N"/>
</dbReference>
<evidence type="ECO:0000313" key="3">
    <source>
        <dbReference type="EMBL" id="MFC3859182.1"/>
    </source>
</evidence>
<name>A0ABV8A3R8_9DEIO</name>
<dbReference type="InterPro" id="IPR016161">
    <property type="entry name" value="Ald_DH/histidinol_DH"/>
</dbReference>
<feature type="domain" description="Aldehyde dehydrogenase" evidence="2">
    <location>
        <begin position="6"/>
        <end position="434"/>
    </location>
</feature>
<comment type="caution">
    <text evidence="3">The sequence shown here is derived from an EMBL/GenBank/DDBJ whole genome shotgun (WGS) entry which is preliminary data.</text>
</comment>
<sequence length="516" mass="53519">MTLVQPYNPATGEKLDSVLATTPAQLQGLLEAAEAARPVYAALPAARRADFLDAAAEQIRAHTEELVHWAGLETGLPEARLRGEAARTANQLALFAALVREGSWVDARIDTPQPQRQPLPKPDVRSLRVPLGVVAVFGASNFPLAFSVAGGDTASALAAGCPVIVKAHPAHPHTSGIAARALQGAAQASGMPAGTVQIVFEPGVELGQHLVRSPVVKAVGFTGSRAGGLALLKLAQGRPVPIPVFAEMSSVNPLVIASSALARPNLAAGLAASISSSGGQLCTQPGLLFVPTGDAGDALLRDLAARLQDTQPCALLTRGIRDAYGQGIARLAEGAEALTPALPGDLPAASQLFQVPLEGFRQNPALAHEVFGPSSLAVRYDDPAQLPEVLAALEGQLTASLHADPAELPHLADVLAVMRERAGRVILNGFPTGVEVGHAMVHGGPFPATSDGQSTSVGTRAIERFSRPFAYQDFPDSALPPELQNANPLGLWRVVDGQRTQQAITQQAISPSEESA</sequence>
<evidence type="ECO:0000256" key="1">
    <source>
        <dbReference type="ARBA" id="ARBA00023002"/>
    </source>
</evidence>
<proteinExistence type="predicted"/>